<evidence type="ECO:0000256" key="7">
    <source>
        <dbReference type="ARBA" id="ARBA00023211"/>
    </source>
</evidence>
<dbReference type="NCBIfam" id="TIGR01229">
    <property type="entry name" value="rocF_arginase"/>
    <property type="match status" value="1"/>
</dbReference>
<evidence type="ECO:0000256" key="1">
    <source>
        <dbReference type="ARBA" id="ARBA00005098"/>
    </source>
</evidence>
<evidence type="ECO:0000313" key="13">
    <source>
        <dbReference type="EMBL" id="PZQ49707.1"/>
    </source>
</evidence>
<dbReference type="FunFam" id="3.40.800.10:FF:000012">
    <property type="entry name" value="Arginase"/>
    <property type="match status" value="1"/>
</dbReference>
<dbReference type="PROSITE" id="PS51409">
    <property type="entry name" value="ARGINASE_2"/>
    <property type="match status" value="1"/>
</dbReference>
<sequence length="322" mass="34528">MLGVGLELGAATRGTLMGPDALRTAGIGPMLASLGHRFADRGTIREAEPVPVDMAPEWAARCNHLTEIAGWTRAIHDRAYAMSKGPARPDAPVPLFVGGDHAISMGTISGVARACAERGQELAVLWVDAHPDYNTPETTPSGNMHGMSLAFLAGDPILAPLLDADRPLAPVARENIHVFGARSIDPGERDRLRAHGVDCVDMRHIDERGVCALMEERISRWVERGAHLHLSLDLDSLDPSVAPGTGTMVPGGATYREAHLVMEMLSDSGLVRSMDLVELNPFLDERGKTAVVAVELIASVFGRTVLDRLPNARRFADVPARA</sequence>
<accession>A0A2W5PXT8</accession>
<dbReference type="EC" id="3.5.3.1" evidence="2 9"/>
<comment type="cofactor">
    <cofactor evidence="12">
        <name>Mn(2+)</name>
        <dbReference type="ChEBI" id="CHEBI:29035"/>
    </cofactor>
    <text evidence="12">Binds 2 manganese ions per subunit.</text>
</comment>
<evidence type="ECO:0000256" key="6">
    <source>
        <dbReference type="ARBA" id="ARBA00022801"/>
    </source>
</evidence>
<proteinExistence type="inferred from homology"/>
<dbReference type="CDD" id="cd09989">
    <property type="entry name" value="Arginase"/>
    <property type="match status" value="1"/>
</dbReference>
<protein>
    <recommendedName>
        <fullName evidence="3 9">Arginase</fullName>
        <ecNumber evidence="2 9">3.5.3.1</ecNumber>
    </recommendedName>
</protein>
<comment type="pathway">
    <text evidence="1">Nitrogen metabolism; urea cycle; L-ornithine and urea from L-arginine: step 1/1.</text>
</comment>
<evidence type="ECO:0000256" key="10">
    <source>
        <dbReference type="PROSITE-ProRule" id="PRU00742"/>
    </source>
</evidence>
<dbReference type="SUPFAM" id="SSF52768">
    <property type="entry name" value="Arginase/deacetylase"/>
    <property type="match status" value="1"/>
</dbReference>
<dbReference type="UniPathway" id="UPA00158">
    <property type="reaction ID" value="UER00270"/>
</dbReference>
<keyword evidence="5 12" id="KW-0479">Metal-binding</keyword>
<dbReference type="GO" id="GO:0006525">
    <property type="term" value="P:arginine metabolic process"/>
    <property type="evidence" value="ECO:0007669"/>
    <property type="project" value="UniProtKB-KW"/>
</dbReference>
<dbReference type="AlphaFoldDB" id="A0A2W5PXT8"/>
<dbReference type="PANTHER" id="PTHR43782:SF3">
    <property type="entry name" value="ARGINASE"/>
    <property type="match status" value="1"/>
</dbReference>
<dbReference type="GO" id="GO:0000050">
    <property type="term" value="P:urea cycle"/>
    <property type="evidence" value="ECO:0007669"/>
    <property type="project" value="UniProtKB-UniPathway"/>
</dbReference>
<dbReference type="Gene3D" id="3.40.800.10">
    <property type="entry name" value="Ureohydrolase domain"/>
    <property type="match status" value="1"/>
</dbReference>
<evidence type="ECO:0000256" key="2">
    <source>
        <dbReference type="ARBA" id="ARBA00012168"/>
    </source>
</evidence>
<dbReference type="Pfam" id="PF00491">
    <property type="entry name" value="Arginase"/>
    <property type="match status" value="1"/>
</dbReference>
<comment type="catalytic activity">
    <reaction evidence="8 12">
        <text>L-arginine + H2O = urea + L-ornithine</text>
        <dbReference type="Rhea" id="RHEA:20569"/>
        <dbReference type="ChEBI" id="CHEBI:15377"/>
        <dbReference type="ChEBI" id="CHEBI:16199"/>
        <dbReference type="ChEBI" id="CHEBI:32682"/>
        <dbReference type="ChEBI" id="CHEBI:46911"/>
        <dbReference type="EC" id="3.5.3.1"/>
    </reaction>
</comment>
<dbReference type="EMBL" id="QFPW01000006">
    <property type="protein sequence ID" value="PZQ49707.1"/>
    <property type="molecule type" value="Genomic_DNA"/>
</dbReference>
<dbReference type="GO" id="GO:0005737">
    <property type="term" value="C:cytoplasm"/>
    <property type="evidence" value="ECO:0007669"/>
    <property type="project" value="TreeGrafter"/>
</dbReference>
<evidence type="ECO:0000256" key="9">
    <source>
        <dbReference type="NCBIfam" id="TIGR01229"/>
    </source>
</evidence>
<evidence type="ECO:0000256" key="3">
    <source>
        <dbReference type="ARBA" id="ARBA00018123"/>
    </source>
</evidence>
<evidence type="ECO:0000256" key="8">
    <source>
        <dbReference type="ARBA" id="ARBA00047391"/>
    </source>
</evidence>
<evidence type="ECO:0000256" key="5">
    <source>
        <dbReference type="ARBA" id="ARBA00022723"/>
    </source>
</evidence>
<evidence type="ECO:0000256" key="12">
    <source>
        <dbReference type="RuleBase" id="RU361159"/>
    </source>
</evidence>
<reference evidence="13 14" key="1">
    <citation type="submission" date="2017-08" db="EMBL/GenBank/DDBJ databases">
        <title>Infants hospitalized years apart are colonized by the same room-sourced microbial strains.</title>
        <authorList>
            <person name="Brooks B."/>
            <person name="Olm M.R."/>
            <person name="Firek B.A."/>
            <person name="Baker R."/>
            <person name="Thomas B.C."/>
            <person name="Morowitz M.J."/>
            <person name="Banfield J.F."/>
        </authorList>
    </citation>
    <scope>NUCLEOTIDE SEQUENCE [LARGE SCALE GENOMIC DNA]</scope>
    <source>
        <strain evidence="13">S2_005_002_R2_34</strain>
    </source>
</reference>
<keyword evidence="7 12" id="KW-0464">Manganese</keyword>
<dbReference type="PANTHER" id="PTHR43782">
    <property type="entry name" value="ARGINASE"/>
    <property type="match status" value="1"/>
</dbReference>
<dbReference type="InterPro" id="IPR020855">
    <property type="entry name" value="Ureohydrolase_Mn_BS"/>
</dbReference>
<evidence type="ECO:0000313" key="14">
    <source>
        <dbReference type="Proteomes" id="UP000249185"/>
    </source>
</evidence>
<dbReference type="InterPro" id="IPR006035">
    <property type="entry name" value="Ureohydrolase"/>
</dbReference>
<dbReference type="PROSITE" id="PS01053">
    <property type="entry name" value="ARGINASE_1"/>
    <property type="match status" value="1"/>
</dbReference>
<dbReference type="GO" id="GO:0004053">
    <property type="term" value="F:arginase activity"/>
    <property type="evidence" value="ECO:0007669"/>
    <property type="project" value="UniProtKB-UniRule"/>
</dbReference>
<organism evidence="13 14">
    <name type="scientific">Rhodovulum sulfidophilum</name>
    <name type="common">Rhodobacter sulfidophilus</name>
    <dbReference type="NCBI Taxonomy" id="35806"/>
    <lineage>
        <taxon>Bacteria</taxon>
        <taxon>Pseudomonadati</taxon>
        <taxon>Pseudomonadota</taxon>
        <taxon>Alphaproteobacteria</taxon>
        <taxon>Rhodobacterales</taxon>
        <taxon>Paracoccaceae</taxon>
        <taxon>Rhodovulum</taxon>
    </lineage>
</organism>
<comment type="similarity">
    <text evidence="10 11">Belongs to the arginase family.</text>
</comment>
<gene>
    <name evidence="13" type="primary">rocF</name>
    <name evidence="13" type="ORF">DI556_09555</name>
</gene>
<name>A0A2W5PXT8_RHOSU</name>
<keyword evidence="4 12" id="KW-0056">Arginine metabolism</keyword>
<dbReference type="InterPro" id="IPR023696">
    <property type="entry name" value="Ureohydrolase_dom_sf"/>
</dbReference>
<dbReference type="Proteomes" id="UP000249185">
    <property type="component" value="Unassembled WGS sequence"/>
</dbReference>
<keyword evidence="6 11" id="KW-0378">Hydrolase</keyword>
<comment type="caution">
    <text evidence="13">The sequence shown here is derived from an EMBL/GenBank/DDBJ whole genome shotgun (WGS) entry which is preliminary data.</text>
</comment>
<dbReference type="PRINTS" id="PR00116">
    <property type="entry name" value="ARGINASE"/>
</dbReference>
<evidence type="ECO:0000256" key="4">
    <source>
        <dbReference type="ARBA" id="ARBA00022503"/>
    </source>
</evidence>
<evidence type="ECO:0000256" key="11">
    <source>
        <dbReference type="RuleBase" id="RU003684"/>
    </source>
</evidence>
<dbReference type="InterPro" id="IPR014033">
    <property type="entry name" value="Arginase"/>
</dbReference>
<dbReference type="GO" id="GO:0030145">
    <property type="term" value="F:manganese ion binding"/>
    <property type="evidence" value="ECO:0007669"/>
    <property type="project" value="TreeGrafter"/>
</dbReference>